<dbReference type="Gene3D" id="3.10.350.10">
    <property type="entry name" value="LysM domain"/>
    <property type="match status" value="1"/>
</dbReference>
<reference evidence="3 4" key="1">
    <citation type="journal article" date="2016" name="J. Microbiol.">
        <title>Dankookia rubra gen. nov., sp. nov., an alphaproteobacterium isolated from sediment of a shallow stream.</title>
        <authorList>
            <person name="Kim W.H."/>
            <person name="Kim D.H."/>
            <person name="Kang K."/>
            <person name="Ahn T.Y."/>
        </authorList>
    </citation>
    <scope>NUCLEOTIDE SEQUENCE [LARGE SCALE GENOMIC DNA]</scope>
    <source>
        <strain evidence="3 4">JCM30602</strain>
    </source>
</reference>
<dbReference type="InterPro" id="IPR018392">
    <property type="entry name" value="LysM"/>
</dbReference>
<dbReference type="PROSITE" id="PS51782">
    <property type="entry name" value="LYSM"/>
    <property type="match status" value="1"/>
</dbReference>
<evidence type="ECO:0000259" key="2">
    <source>
        <dbReference type="PROSITE" id="PS51782"/>
    </source>
</evidence>
<protein>
    <submittedName>
        <fullName evidence="3">BON domain-containing protein</fullName>
    </submittedName>
</protein>
<dbReference type="Gene3D" id="3.40.1520.20">
    <property type="match status" value="1"/>
</dbReference>
<sequence>MPTYRFPAEAGLALDGGAPTAAAITDRLAELGLARQEVMITRHDDAATLEGQVPDDATRERVLLVVGNLQGIARVDDRLTVARGTGLLDTLGAFARLPAGSASTEAASTTVHRASPEAGDTGFGPGGSILHLVQPGETLEAIAARHYHDTAAAGWVLESNAAVLTDASALRPGMVLRLPPR</sequence>
<dbReference type="EMBL" id="SMSJ01000007">
    <property type="protein sequence ID" value="TDH62992.1"/>
    <property type="molecule type" value="Genomic_DNA"/>
</dbReference>
<organism evidence="3 4">
    <name type="scientific">Dankookia rubra</name>
    <dbReference type="NCBI Taxonomy" id="1442381"/>
    <lineage>
        <taxon>Bacteria</taxon>
        <taxon>Pseudomonadati</taxon>
        <taxon>Pseudomonadota</taxon>
        <taxon>Alphaproteobacteria</taxon>
        <taxon>Acetobacterales</taxon>
        <taxon>Roseomonadaceae</taxon>
        <taxon>Dankookia</taxon>
    </lineage>
</organism>
<gene>
    <name evidence="3" type="ORF">E2C06_08315</name>
</gene>
<dbReference type="PROSITE" id="PS50914">
    <property type="entry name" value="BON"/>
    <property type="match status" value="1"/>
</dbReference>
<evidence type="ECO:0000259" key="1">
    <source>
        <dbReference type="PROSITE" id="PS50914"/>
    </source>
</evidence>
<dbReference type="Proteomes" id="UP000295096">
    <property type="component" value="Unassembled WGS sequence"/>
</dbReference>
<accession>A0A4R5QHZ5</accession>
<dbReference type="AlphaFoldDB" id="A0A4R5QHZ5"/>
<dbReference type="OrthoDB" id="370541at2"/>
<feature type="domain" description="LysM" evidence="2">
    <location>
        <begin position="129"/>
        <end position="178"/>
    </location>
</feature>
<comment type="caution">
    <text evidence="3">The sequence shown here is derived from an EMBL/GenBank/DDBJ whole genome shotgun (WGS) entry which is preliminary data.</text>
</comment>
<dbReference type="CDD" id="cd00118">
    <property type="entry name" value="LysM"/>
    <property type="match status" value="1"/>
</dbReference>
<proteinExistence type="predicted"/>
<dbReference type="InterPro" id="IPR007055">
    <property type="entry name" value="BON_dom"/>
</dbReference>
<dbReference type="RefSeq" id="WP_133288138.1">
    <property type="nucleotide sequence ID" value="NZ_SMSJ01000007.1"/>
</dbReference>
<keyword evidence="4" id="KW-1185">Reference proteome</keyword>
<feature type="domain" description="BON" evidence="1">
    <location>
        <begin position="15"/>
        <end position="83"/>
    </location>
</feature>
<evidence type="ECO:0000313" key="3">
    <source>
        <dbReference type="EMBL" id="TDH62992.1"/>
    </source>
</evidence>
<name>A0A4R5QHZ5_9PROT</name>
<dbReference type="Pfam" id="PF04972">
    <property type="entry name" value="BON"/>
    <property type="match status" value="1"/>
</dbReference>
<dbReference type="InterPro" id="IPR036779">
    <property type="entry name" value="LysM_dom_sf"/>
</dbReference>
<evidence type="ECO:0000313" key="4">
    <source>
        <dbReference type="Proteomes" id="UP000295096"/>
    </source>
</evidence>